<dbReference type="InterPro" id="IPR047784">
    <property type="entry name" value="TrgA"/>
</dbReference>
<feature type="transmembrane region" description="Helical" evidence="1">
    <location>
        <begin position="33"/>
        <end position="53"/>
    </location>
</feature>
<keyword evidence="1" id="KW-0812">Transmembrane</keyword>
<dbReference type="OrthoDB" id="7869508at2"/>
<protein>
    <recommendedName>
        <fullName evidence="4">Tellurium resistance protein</fullName>
    </recommendedName>
</protein>
<evidence type="ECO:0008006" key="4">
    <source>
        <dbReference type="Google" id="ProtNLM"/>
    </source>
</evidence>
<proteinExistence type="predicted"/>
<keyword evidence="3" id="KW-1185">Reference proteome</keyword>
<feature type="transmembrane region" description="Helical" evidence="1">
    <location>
        <begin position="65"/>
        <end position="86"/>
    </location>
</feature>
<keyword evidence="1" id="KW-1133">Transmembrane helix</keyword>
<accession>A0A2R8AW85</accession>
<gene>
    <name evidence="2" type="ORF">PRI8871_02099</name>
</gene>
<keyword evidence="1" id="KW-0472">Membrane</keyword>
<evidence type="ECO:0000313" key="3">
    <source>
        <dbReference type="Proteomes" id="UP000244904"/>
    </source>
</evidence>
<organism evidence="2 3">
    <name type="scientific">Pseudoprimorskyibacter insulae</name>
    <dbReference type="NCBI Taxonomy" id="1695997"/>
    <lineage>
        <taxon>Bacteria</taxon>
        <taxon>Pseudomonadati</taxon>
        <taxon>Pseudomonadota</taxon>
        <taxon>Alphaproteobacteria</taxon>
        <taxon>Rhodobacterales</taxon>
        <taxon>Paracoccaceae</taxon>
        <taxon>Pseudoprimorskyibacter</taxon>
    </lineage>
</organism>
<evidence type="ECO:0000256" key="1">
    <source>
        <dbReference type="SAM" id="Phobius"/>
    </source>
</evidence>
<dbReference type="EMBL" id="OMOJ01000003">
    <property type="protein sequence ID" value="SPF80296.1"/>
    <property type="molecule type" value="Genomic_DNA"/>
</dbReference>
<name>A0A2R8AW85_9RHOB</name>
<dbReference type="Proteomes" id="UP000244904">
    <property type="component" value="Unassembled WGS sequence"/>
</dbReference>
<dbReference type="AlphaFoldDB" id="A0A2R8AW85"/>
<feature type="transmembrane region" description="Helical" evidence="1">
    <location>
        <begin position="123"/>
        <end position="142"/>
    </location>
</feature>
<reference evidence="3" key="1">
    <citation type="submission" date="2018-03" db="EMBL/GenBank/DDBJ databases">
        <authorList>
            <person name="Rodrigo-Torres L."/>
            <person name="Arahal R. D."/>
            <person name="Lucena T."/>
        </authorList>
    </citation>
    <scope>NUCLEOTIDE SEQUENCE [LARGE SCALE GENOMIC DNA]</scope>
    <source>
        <strain evidence="3">CECT 8871</strain>
    </source>
</reference>
<dbReference type="NCBIfam" id="NF033773">
    <property type="entry name" value="tellur_TrgA"/>
    <property type="match status" value="1"/>
</dbReference>
<dbReference type="RefSeq" id="WP_108886158.1">
    <property type="nucleotide sequence ID" value="NZ_OMOJ01000003.1"/>
</dbReference>
<evidence type="ECO:0000313" key="2">
    <source>
        <dbReference type="EMBL" id="SPF80296.1"/>
    </source>
</evidence>
<sequence>MFTAARLVAGILFAGFAFLISEQFKTLMPPDTAYGSFNLVNAAVGFFCGWWIVGKRAGRGWGAGIGNGITGTVALLFWALFVQGIYHMWQESMRHRYGDVLEAFAGVVEFGLKHGALMLNLDFIKFLLIGAVIVGLVIELTARNWR</sequence>